<dbReference type="Proteomes" id="UP001519460">
    <property type="component" value="Unassembled WGS sequence"/>
</dbReference>
<evidence type="ECO:0000313" key="3">
    <source>
        <dbReference type="Proteomes" id="UP001519460"/>
    </source>
</evidence>
<proteinExistence type="predicted"/>
<evidence type="ECO:0000313" key="2">
    <source>
        <dbReference type="EMBL" id="KAK7508197.1"/>
    </source>
</evidence>
<reference evidence="2 3" key="1">
    <citation type="journal article" date="2023" name="Sci. Data">
        <title>Genome assembly of the Korean intertidal mud-creeper Batillaria attramentaria.</title>
        <authorList>
            <person name="Patra A.K."/>
            <person name="Ho P.T."/>
            <person name="Jun S."/>
            <person name="Lee S.J."/>
            <person name="Kim Y."/>
            <person name="Won Y.J."/>
        </authorList>
    </citation>
    <scope>NUCLEOTIDE SEQUENCE [LARGE SCALE GENOMIC DNA]</scope>
    <source>
        <strain evidence="2">Wonlab-2016</strain>
    </source>
</reference>
<organism evidence="2 3">
    <name type="scientific">Batillaria attramentaria</name>
    <dbReference type="NCBI Taxonomy" id="370345"/>
    <lineage>
        <taxon>Eukaryota</taxon>
        <taxon>Metazoa</taxon>
        <taxon>Spiralia</taxon>
        <taxon>Lophotrochozoa</taxon>
        <taxon>Mollusca</taxon>
        <taxon>Gastropoda</taxon>
        <taxon>Caenogastropoda</taxon>
        <taxon>Sorbeoconcha</taxon>
        <taxon>Cerithioidea</taxon>
        <taxon>Batillariidae</taxon>
        <taxon>Batillaria</taxon>
    </lineage>
</organism>
<accession>A0ABD0M9X9</accession>
<gene>
    <name evidence="2" type="ORF">BaRGS_00000436</name>
</gene>
<keyword evidence="3" id="KW-1185">Reference proteome</keyword>
<sequence length="62" mass="7011">MPPRAQQEGQKEGQWWNWISWHVPPGEARPELAGTKHSGEPELGMGEVRLNDSNSRYLAGKQ</sequence>
<comment type="caution">
    <text evidence="2">The sequence shown here is derived from an EMBL/GenBank/DDBJ whole genome shotgun (WGS) entry which is preliminary data.</text>
</comment>
<feature type="region of interest" description="Disordered" evidence="1">
    <location>
        <begin position="26"/>
        <end position="62"/>
    </location>
</feature>
<protein>
    <submittedName>
        <fullName evidence="2">Uncharacterized protein</fullName>
    </submittedName>
</protein>
<evidence type="ECO:0000256" key="1">
    <source>
        <dbReference type="SAM" id="MobiDB-lite"/>
    </source>
</evidence>
<name>A0ABD0M9X9_9CAEN</name>
<feature type="non-terminal residue" evidence="2">
    <location>
        <position position="62"/>
    </location>
</feature>
<dbReference type="EMBL" id="JACVVK020000002">
    <property type="protein sequence ID" value="KAK7508197.1"/>
    <property type="molecule type" value="Genomic_DNA"/>
</dbReference>
<dbReference type="AlphaFoldDB" id="A0ABD0M9X9"/>